<protein>
    <recommendedName>
        <fullName evidence="2">alpha-galactosidase</fullName>
        <ecNumber evidence="2">3.2.1.22</ecNumber>
    </recommendedName>
</protein>
<keyword evidence="4" id="KW-0378">Hydrolase</keyword>
<proteinExistence type="predicted"/>
<gene>
    <name evidence="4" type="ORF">ISF_07751</name>
</gene>
<name>A0A167NKC4_CORFA</name>
<feature type="signal peptide" evidence="3">
    <location>
        <begin position="1"/>
        <end position="17"/>
    </location>
</feature>
<dbReference type="Proteomes" id="UP000076744">
    <property type="component" value="Unassembled WGS sequence"/>
</dbReference>
<dbReference type="InterPro" id="IPR017853">
    <property type="entry name" value="GH"/>
</dbReference>
<dbReference type="EC" id="3.2.1.22" evidence="2"/>
<dbReference type="OrthoDB" id="5795902at2759"/>
<reference evidence="4 5" key="1">
    <citation type="journal article" date="2016" name="Genome Biol. Evol.">
        <title>Divergent and convergent evolution of fungal pathogenicity.</title>
        <authorList>
            <person name="Shang Y."/>
            <person name="Xiao G."/>
            <person name="Zheng P."/>
            <person name="Cen K."/>
            <person name="Zhan S."/>
            <person name="Wang C."/>
        </authorList>
    </citation>
    <scope>NUCLEOTIDE SEQUENCE [LARGE SCALE GENOMIC DNA]</scope>
    <source>
        <strain evidence="4 5">ARSEF 2679</strain>
    </source>
</reference>
<dbReference type="SUPFAM" id="SSF51445">
    <property type="entry name" value="(Trans)glycosidases"/>
    <property type="match status" value="1"/>
</dbReference>
<evidence type="ECO:0000313" key="5">
    <source>
        <dbReference type="Proteomes" id="UP000076744"/>
    </source>
</evidence>
<sequence length="262" mass="27774">MIASAVTLTLAATAASAAVLSYSETTGGFRSPARGWNSFGLQANNINGDFSFDQAHVTAQCDLLASQLAGANYTLTLYDASKFDVPALAEHLHAHGLQLGLYVVPGALRTEVNKTILGTGTRIGDVCTGDEGLARCVFDYTRPEVQTCHDSVVQQFAEWGADMIKLDYVTPGSPDNGQHLPSDQSAALDRSPACFRVWNAHADGMRTDQDISNSGETKLLAWATAKRAVDNYRQWIVAVGGIFTKDEAAAGAPGPGQPARGQ</sequence>
<comment type="caution">
    <text evidence="4">The sequence shown here is derived from an EMBL/GenBank/DDBJ whole genome shotgun (WGS) entry which is preliminary data.</text>
</comment>
<dbReference type="AlphaFoldDB" id="A0A167NKC4"/>
<evidence type="ECO:0000256" key="1">
    <source>
        <dbReference type="ARBA" id="ARBA00001255"/>
    </source>
</evidence>
<dbReference type="InterPro" id="IPR013785">
    <property type="entry name" value="Aldolase_TIM"/>
</dbReference>
<evidence type="ECO:0000256" key="3">
    <source>
        <dbReference type="SAM" id="SignalP"/>
    </source>
</evidence>
<dbReference type="GO" id="GO:0004557">
    <property type="term" value="F:alpha-galactosidase activity"/>
    <property type="evidence" value="ECO:0007669"/>
    <property type="project" value="UniProtKB-EC"/>
</dbReference>
<dbReference type="GeneID" id="30024043"/>
<dbReference type="Gene3D" id="3.20.20.70">
    <property type="entry name" value="Aldolase class I"/>
    <property type="match status" value="1"/>
</dbReference>
<evidence type="ECO:0000313" key="4">
    <source>
        <dbReference type="EMBL" id="OAA55646.1"/>
    </source>
</evidence>
<evidence type="ECO:0000256" key="2">
    <source>
        <dbReference type="ARBA" id="ARBA00012755"/>
    </source>
</evidence>
<dbReference type="STRING" id="1081104.A0A167NKC4"/>
<comment type="catalytic activity">
    <reaction evidence="1">
        <text>Hydrolysis of terminal, non-reducing alpha-D-galactose residues in alpha-D-galactosides, including galactose oligosaccharides, galactomannans and galactolipids.</text>
        <dbReference type="EC" id="3.2.1.22"/>
    </reaction>
</comment>
<dbReference type="RefSeq" id="XP_018701370.1">
    <property type="nucleotide sequence ID" value="XM_018851354.1"/>
</dbReference>
<keyword evidence="3" id="KW-0732">Signal</keyword>
<dbReference type="EMBL" id="AZHB01000024">
    <property type="protein sequence ID" value="OAA55646.1"/>
    <property type="molecule type" value="Genomic_DNA"/>
</dbReference>
<keyword evidence="5" id="KW-1185">Reference proteome</keyword>
<feature type="chain" id="PRO_5007890730" description="alpha-galactosidase" evidence="3">
    <location>
        <begin position="18"/>
        <end position="262"/>
    </location>
</feature>
<organism evidence="4 5">
    <name type="scientific">Cordyceps fumosorosea (strain ARSEF 2679)</name>
    <name type="common">Isaria fumosorosea</name>
    <dbReference type="NCBI Taxonomy" id="1081104"/>
    <lineage>
        <taxon>Eukaryota</taxon>
        <taxon>Fungi</taxon>
        <taxon>Dikarya</taxon>
        <taxon>Ascomycota</taxon>
        <taxon>Pezizomycotina</taxon>
        <taxon>Sordariomycetes</taxon>
        <taxon>Hypocreomycetidae</taxon>
        <taxon>Hypocreales</taxon>
        <taxon>Cordycipitaceae</taxon>
        <taxon>Cordyceps</taxon>
    </lineage>
</organism>
<accession>A0A167NKC4</accession>